<keyword evidence="1 2" id="KW-0732">Signal</keyword>
<feature type="chain" id="PRO_5045917020" evidence="2">
    <location>
        <begin position="26"/>
        <end position="363"/>
    </location>
</feature>
<dbReference type="PANTHER" id="PTHR30006:SF25">
    <property type="entry name" value="PHOSPHOGLYCERATE TRANSPORT REGULATORY PROTEIN PGTC"/>
    <property type="match status" value="1"/>
</dbReference>
<dbReference type="EMBL" id="JAELXS010000010">
    <property type="protein sequence ID" value="MBJ6123266.1"/>
    <property type="molecule type" value="Genomic_DNA"/>
</dbReference>
<dbReference type="InterPro" id="IPR006059">
    <property type="entry name" value="SBP"/>
</dbReference>
<accession>A0ABS0XTA6</accession>
<dbReference type="Gene3D" id="3.40.190.10">
    <property type="entry name" value="Periplasmic binding protein-like II"/>
    <property type="match status" value="2"/>
</dbReference>
<protein>
    <submittedName>
        <fullName evidence="3">ABC transporter substrate-binding protein</fullName>
    </submittedName>
</protein>
<reference evidence="4" key="1">
    <citation type="submission" date="2020-12" db="EMBL/GenBank/DDBJ databases">
        <title>Hymenobacter sp.</title>
        <authorList>
            <person name="Kim M.K."/>
        </authorList>
    </citation>
    <scope>NUCLEOTIDE SEQUENCE [LARGE SCALE GENOMIC DNA]</scope>
    <source>
        <strain evidence="4">BT553</strain>
    </source>
</reference>
<dbReference type="Pfam" id="PF13416">
    <property type="entry name" value="SBP_bac_8"/>
    <property type="match status" value="1"/>
</dbReference>
<organism evidence="3 4">
    <name type="scientific">Sphingomonas mollis</name>
    <dbReference type="NCBI Taxonomy" id="2795726"/>
    <lineage>
        <taxon>Bacteria</taxon>
        <taxon>Pseudomonadati</taxon>
        <taxon>Pseudomonadota</taxon>
        <taxon>Alphaproteobacteria</taxon>
        <taxon>Sphingomonadales</taxon>
        <taxon>Sphingomonadaceae</taxon>
        <taxon>Sphingomonas</taxon>
    </lineage>
</organism>
<evidence type="ECO:0000313" key="4">
    <source>
        <dbReference type="Proteomes" id="UP000640426"/>
    </source>
</evidence>
<evidence type="ECO:0000313" key="3">
    <source>
        <dbReference type="EMBL" id="MBJ6123266.1"/>
    </source>
</evidence>
<dbReference type="PANTHER" id="PTHR30006">
    <property type="entry name" value="THIAMINE-BINDING PERIPLASMIC PROTEIN-RELATED"/>
    <property type="match status" value="1"/>
</dbReference>
<sequence length="363" mass="40409">MAPFVSRLLHLTAMATVTVTTPALAQRPAGYPRSYDQLIADARAERQVRIYANADRAEMLPVVAAFRRRYPGITVLYADLGSTELYRRFVTETRARRLSADLIWSSAMDLQVKLINDGFAQSYASPEKPALPAVSVWKNMGFGVTAEPIGIVYNKRLVPAQRVPRTHAALETLLREQRAAFTGRVTTFDPARSNVGYLYLSEDFATTRDTRSLLAAIAATRPVLSLTTEPMLRAVAEGRQAIAYNVIGSYALERARTDPRIGVAFLQDYTIVTSRIAFVARDAAHPAAAKLFLDFLLSREGQTLLAQRSLWPVRTDVRARRLPAGQARPIRVGPQLLVNLDRVKRQRFLREWNATLATGASIR</sequence>
<comment type="caution">
    <text evidence="3">The sequence shown here is derived from an EMBL/GenBank/DDBJ whole genome shotgun (WGS) entry which is preliminary data.</text>
</comment>
<gene>
    <name evidence="3" type="ORF">JAO74_15880</name>
</gene>
<feature type="signal peptide" evidence="2">
    <location>
        <begin position="1"/>
        <end position="25"/>
    </location>
</feature>
<name>A0ABS0XTA6_9SPHN</name>
<evidence type="ECO:0000256" key="2">
    <source>
        <dbReference type="SAM" id="SignalP"/>
    </source>
</evidence>
<evidence type="ECO:0000256" key="1">
    <source>
        <dbReference type="ARBA" id="ARBA00022729"/>
    </source>
</evidence>
<proteinExistence type="predicted"/>
<dbReference type="SUPFAM" id="SSF53850">
    <property type="entry name" value="Periplasmic binding protein-like II"/>
    <property type="match status" value="1"/>
</dbReference>
<dbReference type="Proteomes" id="UP000640426">
    <property type="component" value="Unassembled WGS sequence"/>
</dbReference>
<keyword evidence="4" id="KW-1185">Reference proteome</keyword>